<dbReference type="InterPro" id="IPR006162">
    <property type="entry name" value="Ppantetheine_attach_site"/>
</dbReference>
<dbReference type="Proteomes" id="UP001231915">
    <property type="component" value="Unassembled WGS sequence"/>
</dbReference>
<comment type="cofactor">
    <cofactor evidence="1">
        <name>pantetheine 4'-phosphate</name>
        <dbReference type="ChEBI" id="CHEBI:47942"/>
    </cofactor>
</comment>
<evidence type="ECO:0000256" key="4">
    <source>
        <dbReference type="ARBA" id="ARBA00022737"/>
    </source>
</evidence>
<name>A0ABT7EPS9_9GAMM</name>
<dbReference type="InterPro" id="IPR029058">
    <property type="entry name" value="AB_hydrolase_fold"/>
</dbReference>
<comment type="caution">
    <text evidence="7">The sequence shown here is derived from an EMBL/GenBank/DDBJ whole genome shotgun (WGS) entry which is preliminary data.</text>
</comment>
<dbReference type="InterPro" id="IPR036736">
    <property type="entry name" value="ACP-like_sf"/>
</dbReference>
<dbReference type="InterPro" id="IPR010071">
    <property type="entry name" value="AA_adenyl_dom"/>
</dbReference>
<feature type="domain" description="Carrier" evidence="6">
    <location>
        <begin position="2128"/>
        <end position="2202"/>
    </location>
</feature>
<evidence type="ECO:0000256" key="3">
    <source>
        <dbReference type="ARBA" id="ARBA00022553"/>
    </source>
</evidence>
<dbReference type="InterPro" id="IPR045851">
    <property type="entry name" value="AMP-bd_C_sf"/>
</dbReference>
<dbReference type="CDD" id="cd19531">
    <property type="entry name" value="LCL_NRPS-like"/>
    <property type="match status" value="2"/>
</dbReference>
<dbReference type="Gene3D" id="1.10.1200.10">
    <property type="entry name" value="ACP-like"/>
    <property type="match status" value="3"/>
</dbReference>
<dbReference type="PROSITE" id="PS00012">
    <property type="entry name" value="PHOSPHOPANTETHEINE"/>
    <property type="match status" value="3"/>
</dbReference>
<dbReference type="SUPFAM" id="SSF47336">
    <property type="entry name" value="ACP-like"/>
    <property type="match status" value="3"/>
</dbReference>
<evidence type="ECO:0000313" key="8">
    <source>
        <dbReference type="Proteomes" id="UP001231915"/>
    </source>
</evidence>
<dbReference type="Gene3D" id="3.30.559.30">
    <property type="entry name" value="Nonribosomal peptide synthetase, condensation domain"/>
    <property type="match status" value="4"/>
</dbReference>
<dbReference type="InterPro" id="IPR023213">
    <property type="entry name" value="CAT-like_dom_sf"/>
</dbReference>
<dbReference type="Gene3D" id="3.30.559.10">
    <property type="entry name" value="Chloramphenicol acetyltransferase-like domain"/>
    <property type="match status" value="4"/>
</dbReference>
<dbReference type="InterPro" id="IPR025110">
    <property type="entry name" value="AMP-bd_C"/>
</dbReference>
<dbReference type="Pfam" id="PF00668">
    <property type="entry name" value="Condensation"/>
    <property type="match status" value="4"/>
</dbReference>
<proteinExistence type="predicted"/>
<dbReference type="NCBIfam" id="TIGR01720">
    <property type="entry name" value="NRPS-para261"/>
    <property type="match status" value="1"/>
</dbReference>
<dbReference type="InterPro" id="IPR001242">
    <property type="entry name" value="Condensation_dom"/>
</dbReference>
<dbReference type="EMBL" id="JASJUT010000009">
    <property type="protein sequence ID" value="MDK2597069.1"/>
    <property type="molecule type" value="Genomic_DNA"/>
</dbReference>
<accession>A0ABT7EPS9</accession>
<feature type="transmembrane region" description="Helical" evidence="5">
    <location>
        <begin position="3764"/>
        <end position="3783"/>
    </location>
</feature>
<dbReference type="Pfam" id="PF18563">
    <property type="entry name" value="TubC_N"/>
    <property type="match status" value="1"/>
</dbReference>
<sequence>MINTQLQEIEELITQALDAGVTLYEKDGKLAFRQKQGFPEQLKAKVVANKANLVAYFQKQAQRDTATAPELIPRADRSGRLPLSFAQEGLWFIEQLQGGRQYYMPASFCLTGSLNIEAMKNAIELVIQRHESLRCRFVAGPESSGKPYIVIQDTESVPFEYVDLNLLAAPDKESHKNKHIEAFCKRPFKLDKDCLIRVLVVSDVQQHKLFFNMHHIVSDGASMTNLVAEIAAIYNANVSNTSPELPILERQYLDYAAWQQSHLNDDYFIPHINYFKSQLAGLEPLQSLPSDKPRQAIQTDHGARYIQHLPELLSQRIIAVSAAQQSSLFMWLISSFMLFVARINQQSSVVVGTPVLGRDHPELEHLIGMFVNTLVMHAKIDSNLSCEQWFAEQKARNLASLEYRALPFDKLVEQLGQSRDLSHHPLVQILFSLTQSQPSQLELNGLEVSESKDGNAQPVAVKCDLELHAQLDGQVLSLTWKYDSDLFHFETIQNWANSFAVMLEAIVQNPAMAVGSLPLLDAQHMQQLLSQTQCHEVSWPQQHSIVSLFDYQVVRCSERIAITDGKQALTYGELDQRVDALACALVAQGIQSQQLLPVSMIRSNEMVISLLAILKAGGAYVPIDPSYPQERIDYILADVGSELLLCDRQTAVQFSHLDVTCVVAEDAISAYLNCRYDAPVIRPEQLAYVIYTSGTTGKPKGVQIEHRHVVRLLFTEPSLFDFNELDVWSLFHSFCFDFSVWEMYGALLFGAKLVVVDQATAKDTQAFAQLLLKEQVSVLNQTPSAFYVLQSCMQRLLDETRQTAALRYVIFGGEALQPSKIRPWRKLLPSCQLINMYGITETTVHVTFKQLSDDDLTLGQSNIGQPIYTTSCYVLDDKQRLLPQGAVGELYVGGEGVARGYWQRPELNQARFSELSLAAGHCERLYRSGDLVRLSPNGEMTYIGRIDDQVKVRGYRIELGEIENQLRLHPWVDEVVVILNQHPVQGAYIAAFITEHQGAEFTDLRSQLTAFLKETLPDFMLPTTLSLLPRIPLTANGKVDKKALRAQHQWEDSKVEFEVPVTKVQCQVAAAFKSVLQCPQTIGLHDDFFTLGGHSLLAVELSHCLQSQYALDVSLSDIFQYPSVKALANSVNEKPLSSQETETLISPTHQTTGPLSFAQQRLWALDNLQGRSHNHALYHVPMSFSLQGELDIPAFEQAWLQVLEQHPILRTLLIVDQAGVPKQVIQPCRKSPLVVRDVSGQSPQQIEVAWLKLQRDDGQCAFDLEHDLMLRVLLLKTAPTQFKLRINLHHIACDAQSLRRLVQDLAQAYQQARGGSKQVVGMENEAALTYVDYAVWQRAHLQGLAGESHREFWQAHLAGAPKVHSLALDGARSNQSLRLGAQYESYFDRSLCQQITAQCQSLGVSHFMWLHTLFSLCVARISQVSDVVIGSPFSGRENAQLKHIVGFFINVLPIRTQFTEKMSLHDVLAQQKAHILAVHTHQSLPFEQIVELCEQHKDLSHHSLFQISFAFDPKEDSQLLLDGLEACSLEQPQTHAKFELELTCSEQSDGIRLNWVFDSELFNYSSIKNLADAFTTFVQSAVTDIMQPIVDIPLVAGNRWREHMLCGETHAINSPSILTPLWAHQNSQLADKVALIDPQGSSTSYGELLCFAEQLAAYLVSAGLQAQERVMVCLPAGSIWVKAMLAVMRADGCYVPVDPEYPLERLRYIAQDSQCKFVLTNSKYSDLLKLSGIETQALINLDTLNLDAFKECASRPLPTNSEQLAYVIYTSGTTGQPKGVMNKHRGLMNLCQWHQRTFLVNAQSVSTQTASVAFDAAAWEVWPYLVSGATLLFVAKAHYSDARLMTQTMDEHGVTHSFLATPVAQAVMADHEFSPKTLRYLLVGGDKLGQVDMTRHGFKLVNNYGPTESAVVTTSGIVNLNLDVPDIGLPIDNTQLLILNEQRQQQPAGAIGELYIAGASLASGYLNRQDLTDERFELWTAPSGETLRVYRSGDLVRQLACGRVAYVGRNDDQVKLRGYRIELDEIAAQLSKLPGIEQATVLLCDDDGARPRLIAFVTQTGQLQERALSAKLDAQLRQVLPAHMLPSEYLLLANMPLTSHGKLDKGALRARVGKVVTSTLPVASQMQTTASAHSDILLSIYRELLKCPTLGLEDDFFAMGGDSILSIQIATRARVQGVELAVSDVFTYPSVAQLSAHIGQSQTLNDVQSNYVASCGTATLLPAQQWFFEQQFEEPTHWNQAVMLGLDKGIEASQLSAVITALISRHDSLRLVVNHSSSQNMHFSEHVSATSLLHVSDLSNASHWQGELQRLCEQYQQSLCFNGEPLIRFLFVKSGLHSDKNRLCIIAHHLLVDGVSWRILLEDLSQGIVASSNGQATTLPCPPVSLQQVAKAFVDHAEHTAKSTDWQLTVQAARAQVLFEIDTSITKQYALGKRQLQLSSSMTQALLTHANQPYGTNIQVLLLSALHLTVNQLYGAQSHVVMMEGHGRDISQNSIDSSQTLGWMTAMYPLHLYVNSNALSDIICQVKETLAATQNKGSDFGALRYFHPDPAVREALHLDTNGLVFFNYLGQLDSVIQTGSVISDVTESSGTLISANNHCFYAMQMTSAIQDACLSVQFEFDTQRVSSDAAEAFVQHLHRAIDTVVLHCTQQQVRHYTQSDFSLLPACSERKLNQLIAKYPIDSVEDIYPLSPLQQGMWFQTQLAKANDESVSPYLEQCCFTFAGEFDCEAFVYAWRQVIKQHSILRSRFSMVDGQPVQVVLRESELPVEIVACEEVAVDAQAEYMKVKARQAYDQGPALDGGHSMRVQLVPMSAQRVGFIWTYHHMIMDGWSLPVLFSEILRFYRARIAGYRAAIQQDNFADFIGYIQARDIKKETCFWQSYLAELDTPMLISEHLNSGATSAIEYIEQHEVLNESLCNAIGQSAAELGLTSNHMIQGVFAYWLSVCCGRKDVMFGQTIAGRPAQLSNMADRVGPYINTQVVYTEVDMNMSVATFLQQFKENVTALSEHPHSSLSDVHRWSRIDNSQDLFDVLYVFENYPTSPLTQGPDLPFDIIGSDYRDQTHYPLTLVVGGEQQLSLTLCYQSNLLTRSHGAQFVAMLSHLLTQVCANPQRKLNELAHCLTPQDNTAFATFELNSGPFESDSNTLHQVAREQTLPAAFAQTAAAYGEETAIAYFADKQDSLSRTLSYQELDKRSNQLAHWLVEQFGHHLEQPIVGLCLAPSPSLIVAILGVLKAGAAYVPMTSGLPQQRKQQIVESCNASLVLADQVIWQAENVPCSTYLYGELNNLLTSYSELPVEREMTSADLGYVIYTSGTTGVPKGVMVEQRSILNYVNSLSAQYGISPQDNYLQFASFSFDVFAEEVFCTLLNGATLVMSEQSQLLDTQRLCQLTHEADISLMSLPTAYWHQLCAAPLQFNPGLRLITIGGEQMQLAALKAWQQHQSSSIRLINAYGPTEATISATLQEVTQWEDDDIAIGRPVAGLQLHVLDAQLRAVPDYVVGELYISGAGLARGYLGDEQKTAKAFIRHPESGLRLYKTGDLVKVNTRGEVVFLGRRDGQVKVRGYRIELADIESQLMTIDGIASCAVVVRQDGSDNEQLVAFVEGLPSCQDMSQVTLELSTKLPSYMVPNIIEPIDALPHTASGKLDRRALTVRAQALSLHTDAVEAPQSILEKRIAAQFGLLLKVDKVGLDDDFFALGGHSLLIMQLVAEIQSQLHLNVPIAAILQHSSVRKLASYIDSQLSSQSQQSDMSNTLMCLQQGEIGFTPLVVIAGAGGLLLSFVKLVNMLDKRIPVYGLQPDAIADNPELIGNIHLTGKHYLDALQNQTEFARAHIVAHSFGAFIGYELAQFSQSSGFTCDSLTILDTPLPSKTKPIVDAQQIDKFMLQDLCTFFCISPRQNEIEHYIQMAGMAKLAILSEWLAQKDVQISVQQLSNFYQVYKAQVLADVAIDKPLIDTKVTVIKAENTTEFEGRAVKLDMGWQRVVANLDTLEITGDHLSILQKTTDMKALVEQIEDHYILHGKM</sequence>
<keyword evidence="4" id="KW-0677">Repeat</keyword>
<dbReference type="InterPro" id="IPR000873">
    <property type="entry name" value="AMP-dep_synth/lig_dom"/>
</dbReference>
<keyword evidence="5" id="KW-0472">Membrane</keyword>
<dbReference type="CDD" id="cd17643">
    <property type="entry name" value="A_NRPS_Cytc1-like"/>
    <property type="match status" value="1"/>
</dbReference>
<evidence type="ECO:0000256" key="2">
    <source>
        <dbReference type="ARBA" id="ARBA00022450"/>
    </source>
</evidence>
<dbReference type="PANTHER" id="PTHR45527">
    <property type="entry name" value="NONRIBOSOMAL PEPTIDE SYNTHETASE"/>
    <property type="match status" value="1"/>
</dbReference>
<dbReference type="SMART" id="SM00823">
    <property type="entry name" value="PKS_PP"/>
    <property type="match status" value="3"/>
</dbReference>
<keyword evidence="2" id="KW-0596">Phosphopantetheine</keyword>
<reference evidence="7 8" key="1">
    <citation type="submission" date="2023-05" db="EMBL/GenBank/DDBJ databases">
        <title>Pseudoalteromonas ardens sp. nov., Pseudoalteromonas obscura sp. nov., and Pseudoalteromonas umbrosa sp. nov., isolated from the coral Montipora capitata.</title>
        <authorList>
            <person name="Thomas E.M."/>
            <person name="Smith E.M."/>
            <person name="Papke E."/>
            <person name="Shlafstein M.D."/>
            <person name="Oline D.K."/>
            <person name="Videau P."/>
            <person name="Saw J.H."/>
            <person name="Strangman W.K."/>
            <person name="Ushijima B."/>
        </authorList>
    </citation>
    <scope>NUCLEOTIDE SEQUENCE [LARGE SCALE GENOMIC DNA]</scope>
    <source>
        <strain evidence="7 8">P94</strain>
    </source>
</reference>
<dbReference type="CDD" id="cd05930">
    <property type="entry name" value="A_NRPS"/>
    <property type="match status" value="2"/>
</dbReference>
<dbReference type="InterPro" id="IPR041464">
    <property type="entry name" value="TubC_N"/>
</dbReference>
<gene>
    <name evidence="7" type="ORF">QNM18_18610</name>
</gene>
<feature type="domain" description="Carrier" evidence="6">
    <location>
        <begin position="3668"/>
        <end position="3743"/>
    </location>
</feature>
<dbReference type="Gene3D" id="3.30.300.30">
    <property type="match status" value="3"/>
</dbReference>
<feature type="domain" description="Carrier" evidence="6">
    <location>
        <begin position="1059"/>
        <end position="1135"/>
    </location>
</feature>
<dbReference type="PANTHER" id="PTHR45527:SF14">
    <property type="entry name" value="PLIPASTATIN SYNTHASE SUBUNIT B"/>
    <property type="match status" value="1"/>
</dbReference>
<dbReference type="NCBIfam" id="NF003417">
    <property type="entry name" value="PRK04813.1"/>
    <property type="match status" value="3"/>
</dbReference>
<keyword evidence="5" id="KW-1133">Transmembrane helix</keyword>
<evidence type="ECO:0000256" key="5">
    <source>
        <dbReference type="SAM" id="Phobius"/>
    </source>
</evidence>
<evidence type="ECO:0000256" key="1">
    <source>
        <dbReference type="ARBA" id="ARBA00001957"/>
    </source>
</evidence>
<dbReference type="PROSITE" id="PS50075">
    <property type="entry name" value="CARRIER"/>
    <property type="match status" value="3"/>
</dbReference>
<dbReference type="Pfam" id="PF00550">
    <property type="entry name" value="PP-binding"/>
    <property type="match status" value="3"/>
</dbReference>
<dbReference type="SUPFAM" id="SSF52777">
    <property type="entry name" value="CoA-dependent acyltransferases"/>
    <property type="match status" value="8"/>
</dbReference>
<dbReference type="SUPFAM" id="SSF56801">
    <property type="entry name" value="Acetyl-CoA synthetase-like"/>
    <property type="match status" value="3"/>
</dbReference>
<dbReference type="Gene3D" id="2.30.38.10">
    <property type="entry name" value="Luciferase, Domain 3"/>
    <property type="match status" value="3"/>
</dbReference>
<protein>
    <submittedName>
        <fullName evidence="7">Amino acid adenylation domain-containing protein</fullName>
    </submittedName>
</protein>
<keyword evidence="5" id="KW-0812">Transmembrane</keyword>
<dbReference type="Pfam" id="PF13193">
    <property type="entry name" value="AMP-binding_C"/>
    <property type="match status" value="2"/>
</dbReference>
<evidence type="ECO:0000259" key="6">
    <source>
        <dbReference type="PROSITE" id="PS50075"/>
    </source>
</evidence>
<dbReference type="InterPro" id="IPR020845">
    <property type="entry name" value="AMP-binding_CS"/>
</dbReference>
<dbReference type="InterPro" id="IPR020806">
    <property type="entry name" value="PKS_PP-bd"/>
</dbReference>
<dbReference type="PROSITE" id="PS00455">
    <property type="entry name" value="AMP_BINDING"/>
    <property type="match status" value="3"/>
</dbReference>
<dbReference type="InterPro" id="IPR010060">
    <property type="entry name" value="NRPS_synth"/>
</dbReference>
<evidence type="ECO:0000313" key="7">
    <source>
        <dbReference type="EMBL" id="MDK2597069.1"/>
    </source>
</evidence>
<keyword evidence="8" id="KW-1185">Reference proteome</keyword>
<dbReference type="NCBIfam" id="TIGR01733">
    <property type="entry name" value="AA-adenyl-dom"/>
    <property type="match status" value="3"/>
</dbReference>
<dbReference type="Gene3D" id="3.40.50.980">
    <property type="match status" value="6"/>
</dbReference>
<dbReference type="Gene3D" id="3.40.50.1820">
    <property type="entry name" value="alpha/beta hydrolase"/>
    <property type="match status" value="1"/>
</dbReference>
<dbReference type="Pfam" id="PF00501">
    <property type="entry name" value="AMP-binding"/>
    <property type="match status" value="3"/>
</dbReference>
<dbReference type="SUPFAM" id="SSF53474">
    <property type="entry name" value="alpha/beta-Hydrolases"/>
    <property type="match status" value="1"/>
</dbReference>
<dbReference type="RefSeq" id="WP_284138109.1">
    <property type="nucleotide sequence ID" value="NZ_JASJUT010000009.1"/>
</dbReference>
<dbReference type="InterPro" id="IPR009081">
    <property type="entry name" value="PP-bd_ACP"/>
</dbReference>
<keyword evidence="3" id="KW-0597">Phosphoprotein</keyword>
<organism evidence="7 8">
    <name type="scientific">Pseudoalteromonas obscura</name>
    <dbReference type="NCBI Taxonomy" id="3048491"/>
    <lineage>
        <taxon>Bacteria</taxon>
        <taxon>Pseudomonadati</taxon>
        <taxon>Pseudomonadota</taxon>
        <taxon>Gammaproteobacteria</taxon>
        <taxon>Alteromonadales</taxon>
        <taxon>Pseudoalteromonadaceae</taxon>
        <taxon>Pseudoalteromonas</taxon>
    </lineage>
</organism>